<gene>
    <name evidence="2" type="ORF">PHYBOEH_009157</name>
</gene>
<sequence>MLSSAKSLDDEAARLAVLRDPKRMASLLVRAFSSSIVEAQTASAQQEEDEEVEETQEEFEELEEEAQRESEGPLRVVVHSAAEEDEDDADEEEEEAEEEAEEEEQREDRPLDEDELEAAATALETATRIVEELRLKMLLKAEKNGEKLPQEASESTVVSTGSAVMTPSQFLRSESNISTGRPGTPVPQARVRSNSMCPTCNKSFNAFHRSKNCSASLDTEMNLYVRAIPVQGGFRKRWTDILTL</sequence>
<feature type="compositionally biased region" description="Acidic residues" evidence="1">
    <location>
        <begin position="83"/>
        <end position="112"/>
    </location>
</feature>
<accession>A0A8T1X0I8</accession>
<evidence type="ECO:0000313" key="2">
    <source>
        <dbReference type="EMBL" id="KAG7399355.1"/>
    </source>
</evidence>
<organism evidence="2 3">
    <name type="scientific">Phytophthora boehmeriae</name>
    <dbReference type="NCBI Taxonomy" id="109152"/>
    <lineage>
        <taxon>Eukaryota</taxon>
        <taxon>Sar</taxon>
        <taxon>Stramenopiles</taxon>
        <taxon>Oomycota</taxon>
        <taxon>Peronosporomycetes</taxon>
        <taxon>Peronosporales</taxon>
        <taxon>Peronosporaceae</taxon>
        <taxon>Phytophthora</taxon>
    </lineage>
</organism>
<reference evidence="2" key="1">
    <citation type="submission" date="2021-02" db="EMBL/GenBank/DDBJ databases">
        <authorList>
            <person name="Palmer J.M."/>
        </authorList>
    </citation>
    <scope>NUCLEOTIDE SEQUENCE</scope>
    <source>
        <strain evidence="2">SCRP23</strain>
    </source>
</reference>
<protein>
    <submittedName>
        <fullName evidence="2">Uncharacterized protein</fullName>
    </submittedName>
</protein>
<feature type="compositionally biased region" description="Acidic residues" evidence="1">
    <location>
        <begin position="46"/>
        <end position="64"/>
    </location>
</feature>
<comment type="caution">
    <text evidence="2">The sequence shown here is derived from an EMBL/GenBank/DDBJ whole genome shotgun (WGS) entry which is preliminary data.</text>
</comment>
<dbReference type="OrthoDB" id="271628at2759"/>
<dbReference type="AlphaFoldDB" id="A0A8T1X0I8"/>
<dbReference type="Proteomes" id="UP000693981">
    <property type="component" value="Unassembled WGS sequence"/>
</dbReference>
<proteinExistence type="predicted"/>
<evidence type="ECO:0000313" key="3">
    <source>
        <dbReference type="Proteomes" id="UP000693981"/>
    </source>
</evidence>
<dbReference type="EMBL" id="JAGDFL010000056">
    <property type="protein sequence ID" value="KAG7399355.1"/>
    <property type="molecule type" value="Genomic_DNA"/>
</dbReference>
<keyword evidence="3" id="KW-1185">Reference proteome</keyword>
<name>A0A8T1X0I8_9STRA</name>
<feature type="region of interest" description="Disordered" evidence="1">
    <location>
        <begin position="40"/>
        <end position="112"/>
    </location>
</feature>
<evidence type="ECO:0000256" key="1">
    <source>
        <dbReference type="SAM" id="MobiDB-lite"/>
    </source>
</evidence>